<dbReference type="PANTHER" id="PTHR12606">
    <property type="entry name" value="SENTRIN/SUMO-SPECIFIC PROTEASE"/>
    <property type="match status" value="1"/>
</dbReference>
<feature type="region of interest" description="Disordered" evidence="5">
    <location>
        <begin position="34"/>
        <end position="70"/>
    </location>
</feature>
<dbReference type="Pfam" id="PF02902">
    <property type="entry name" value="Peptidase_C48"/>
    <property type="match status" value="1"/>
</dbReference>
<protein>
    <submittedName>
        <fullName evidence="7">Peptidase, putative</fullName>
    </submittedName>
</protein>
<feature type="region of interest" description="Disordered" evidence="5">
    <location>
        <begin position="109"/>
        <end position="136"/>
    </location>
</feature>
<keyword evidence="2" id="KW-0645">Protease</keyword>
<dbReference type="GO" id="GO:0016926">
    <property type="term" value="P:protein desumoylation"/>
    <property type="evidence" value="ECO:0007669"/>
    <property type="project" value="TreeGrafter"/>
</dbReference>
<dbReference type="PANTHER" id="PTHR12606:SF1">
    <property type="entry name" value="UBIQUITIN-LIKE-SPECIFIC PROTEASE 1A"/>
    <property type="match status" value="1"/>
</dbReference>
<evidence type="ECO:0000256" key="2">
    <source>
        <dbReference type="ARBA" id="ARBA00022670"/>
    </source>
</evidence>
<evidence type="ECO:0000313" key="8">
    <source>
        <dbReference type="Proteomes" id="UP000051952"/>
    </source>
</evidence>
<evidence type="ECO:0000259" key="6">
    <source>
        <dbReference type="PROSITE" id="PS50600"/>
    </source>
</evidence>
<dbReference type="AlphaFoldDB" id="A0A0S4J8Y6"/>
<evidence type="ECO:0000256" key="5">
    <source>
        <dbReference type="SAM" id="MobiDB-lite"/>
    </source>
</evidence>
<reference evidence="8" key="1">
    <citation type="submission" date="2015-09" db="EMBL/GenBank/DDBJ databases">
        <authorList>
            <consortium name="Pathogen Informatics"/>
        </authorList>
    </citation>
    <scope>NUCLEOTIDE SEQUENCE [LARGE SCALE GENOMIC DNA]</scope>
    <source>
        <strain evidence="8">Lake Konstanz</strain>
    </source>
</reference>
<dbReference type="GO" id="GO:0016929">
    <property type="term" value="F:deSUMOylase activity"/>
    <property type="evidence" value="ECO:0007669"/>
    <property type="project" value="TreeGrafter"/>
</dbReference>
<name>A0A0S4J8Y6_BODSA</name>
<dbReference type="PROSITE" id="PS50600">
    <property type="entry name" value="ULP_PROTEASE"/>
    <property type="match status" value="1"/>
</dbReference>
<evidence type="ECO:0000256" key="1">
    <source>
        <dbReference type="ARBA" id="ARBA00005234"/>
    </source>
</evidence>
<dbReference type="EMBL" id="CYKH01001581">
    <property type="protein sequence ID" value="CUG87730.1"/>
    <property type="molecule type" value="Genomic_DNA"/>
</dbReference>
<keyword evidence="3" id="KW-0378">Hydrolase</keyword>
<dbReference type="GO" id="GO:0005634">
    <property type="term" value="C:nucleus"/>
    <property type="evidence" value="ECO:0007669"/>
    <property type="project" value="TreeGrafter"/>
</dbReference>
<dbReference type="InterPro" id="IPR038765">
    <property type="entry name" value="Papain-like_cys_pep_sf"/>
</dbReference>
<evidence type="ECO:0000256" key="4">
    <source>
        <dbReference type="ARBA" id="ARBA00022807"/>
    </source>
</evidence>
<dbReference type="VEuPathDB" id="TriTrypDB:BSAL_11655"/>
<dbReference type="InterPro" id="IPR003653">
    <property type="entry name" value="Peptidase_C48_C"/>
</dbReference>
<organism evidence="7 8">
    <name type="scientific">Bodo saltans</name>
    <name type="common">Flagellated protozoan</name>
    <dbReference type="NCBI Taxonomy" id="75058"/>
    <lineage>
        <taxon>Eukaryota</taxon>
        <taxon>Discoba</taxon>
        <taxon>Euglenozoa</taxon>
        <taxon>Kinetoplastea</taxon>
        <taxon>Metakinetoplastina</taxon>
        <taxon>Eubodonida</taxon>
        <taxon>Bodonidae</taxon>
        <taxon>Bodo</taxon>
    </lineage>
</organism>
<comment type="similarity">
    <text evidence="1">Belongs to the peptidase C48 family.</text>
</comment>
<gene>
    <name evidence="7" type="ORF">BSAL_11655</name>
</gene>
<dbReference type="GO" id="GO:0006508">
    <property type="term" value="P:proteolysis"/>
    <property type="evidence" value="ECO:0007669"/>
    <property type="project" value="UniProtKB-KW"/>
</dbReference>
<dbReference type="Gene3D" id="3.40.395.10">
    <property type="entry name" value="Adenoviral Proteinase, Chain A"/>
    <property type="match status" value="1"/>
</dbReference>
<dbReference type="SUPFAM" id="SSF54001">
    <property type="entry name" value="Cysteine proteinases"/>
    <property type="match status" value="1"/>
</dbReference>
<keyword evidence="8" id="KW-1185">Reference proteome</keyword>
<evidence type="ECO:0000313" key="7">
    <source>
        <dbReference type="EMBL" id="CUG87730.1"/>
    </source>
</evidence>
<evidence type="ECO:0000256" key="3">
    <source>
        <dbReference type="ARBA" id="ARBA00022801"/>
    </source>
</evidence>
<keyword evidence="4" id="KW-0788">Thiol protease</keyword>
<feature type="domain" description="Ubiquitin-like protease family profile" evidence="6">
    <location>
        <begin position="223"/>
        <end position="374"/>
    </location>
</feature>
<proteinExistence type="inferred from homology"/>
<dbReference type="OrthoDB" id="1939479at2759"/>
<dbReference type="Proteomes" id="UP000051952">
    <property type="component" value="Unassembled WGS sequence"/>
</dbReference>
<feature type="compositionally biased region" description="Basic and acidic residues" evidence="5">
    <location>
        <begin position="110"/>
        <end position="125"/>
    </location>
</feature>
<sequence>MSFYSYIWGVFAWVCIFKTSHLCGRTFSPKRFTIAMPRQQTNTTSQRQGRRGSTRGRGAPKVTVDGSTPQAGISGLEGLKHLISAKSTVTLQDLRKLKVPRAAVSVVVRNSDRKPTNDADAEISKTSKRGRGTPEAVADSVVESGNGRGAPGVVVESLPRDDDVVVVAVRNNAGAEVIVVLSSDSDSTNDGDASDAVAPCGKSANDPDALQDEPPYLWGKGGLYLYREHLETLNQRKWVNDSVINCYLYLLSEACGDGEDGVGVVNSLFPTDGDVEKAVAFLPDNYCQCRLILIPVHCKNHWALVAAHMHSSELHYWDSNQLPGSETILNWIEVILKHAQKGTDHKWTHVVKGGPKQKNGDDCGVFVLQNCLCIACGIAPDFTQNDIPLLRTVVQQELLLETVLKRREG</sequence>
<accession>A0A0S4J8Y6</accession>
<feature type="region of interest" description="Disordered" evidence="5">
    <location>
        <begin position="184"/>
        <end position="212"/>
    </location>
</feature>